<reference evidence="3" key="2">
    <citation type="submission" date="2020-09" db="EMBL/GenBank/DDBJ databases">
        <authorList>
            <person name="Sun Q."/>
            <person name="Zhou Y."/>
        </authorList>
    </citation>
    <scope>NUCLEOTIDE SEQUENCE</scope>
    <source>
        <strain evidence="3">CGMCC 1.15082</strain>
    </source>
</reference>
<feature type="signal peptide" evidence="2">
    <location>
        <begin position="1"/>
        <end position="22"/>
    </location>
</feature>
<dbReference type="AlphaFoldDB" id="A0A916SLN2"/>
<gene>
    <name evidence="3" type="ORF">GCM10011491_37810</name>
</gene>
<dbReference type="CDD" id="cd07012">
    <property type="entry name" value="PBP2_Bug_TTT"/>
    <property type="match status" value="1"/>
</dbReference>
<sequence>MDKRLKLAFLAIIGALAADTSAAQEYPSRPIEIVVPYAAGGGTDLSIRVMAEVLSKKLDGATVVVRNQTGGGGGIGTGSALSAKPDGYTLGTGAQGPIALLPHYGATTYKIGDVDFLALMARNLQIVLACADAPFSDFDGFMAYAKENPGAVLIGNSGAGGANHLSVEAFGRASATTFEHVPFSGASEALTACAGGHINAVTATPAEARPHIESGAVKPIFVMESKRIADYPEVPTAVEKGIDFTWSSWKGVIAPKGIPDDIRAKLTAALEATFTDPDFIAKMSKMGEFVDYRDSAGYAKLAQDDSQKAEAIIRDLGMHGMNAK</sequence>
<dbReference type="EMBL" id="BMHH01000019">
    <property type="protein sequence ID" value="GGB06129.1"/>
    <property type="molecule type" value="Genomic_DNA"/>
</dbReference>
<dbReference type="InterPro" id="IPR005064">
    <property type="entry name" value="BUG"/>
</dbReference>
<dbReference type="PANTHER" id="PTHR42928:SF5">
    <property type="entry name" value="BLR1237 PROTEIN"/>
    <property type="match status" value="1"/>
</dbReference>
<dbReference type="Gene3D" id="3.40.190.10">
    <property type="entry name" value="Periplasmic binding protein-like II"/>
    <property type="match status" value="1"/>
</dbReference>
<dbReference type="Proteomes" id="UP000646478">
    <property type="component" value="Unassembled WGS sequence"/>
</dbReference>
<dbReference type="Gene3D" id="3.40.190.150">
    <property type="entry name" value="Bordetella uptake gene, domain 1"/>
    <property type="match status" value="1"/>
</dbReference>
<evidence type="ECO:0000313" key="3">
    <source>
        <dbReference type="EMBL" id="GGB06129.1"/>
    </source>
</evidence>
<evidence type="ECO:0000313" key="4">
    <source>
        <dbReference type="Proteomes" id="UP000646478"/>
    </source>
</evidence>
<protein>
    <submittedName>
        <fullName evidence="3">C4-dicarboxylate ABC transporter substrate-binding protein</fullName>
    </submittedName>
</protein>
<comment type="caution">
    <text evidence="3">The sequence shown here is derived from an EMBL/GenBank/DDBJ whole genome shotgun (WGS) entry which is preliminary data.</text>
</comment>
<dbReference type="PIRSF" id="PIRSF017082">
    <property type="entry name" value="YflP"/>
    <property type="match status" value="1"/>
</dbReference>
<dbReference type="Pfam" id="PF03401">
    <property type="entry name" value="TctC"/>
    <property type="match status" value="1"/>
</dbReference>
<keyword evidence="4" id="KW-1185">Reference proteome</keyword>
<evidence type="ECO:0000256" key="1">
    <source>
        <dbReference type="ARBA" id="ARBA00006987"/>
    </source>
</evidence>
<dbReference type="SUPFAM" id="SSF53850">
    <property type="entry name" value="Periplasmic binding protein-like II"/>
    <property type="match status" value="1"/>
</dbReference>
<dbReference type="PANTHER" id="PTHR42928">
    <property type="entry name" value="TRICARBOXYLATE-BINDING PROTEIN"/>
    <property type="match status" value="1"/>
</dbReference>
<dbReference type="InterPro" id="IPR042100">
    <property type="entry name" value="Bug_dom1"/>
</dbReference>
<dbReference type="RefSeq" id="WP_188825745.1">
    <property type="nucleotide sequence ID" value="NZ_BMHH01000019.1"/>
</dbReference>
<feature type="chain" id="PRO_5036906009" evidence="2">
    <location>
        <begin position="23"/>
        <end position="324"/>
    </location>
</feature>
<accession>A0A916SLN2</accession>
<name>A0A916SLN2_9HYPH</name>
<keyword evidence="2" id="KW-0732">Signal</keyword>
<reference evidence="3" key="1">
    <citation type="journal article" date="2014" name="Int. J. Syst. Evol. Microbiol.">
        <title>Complete genome sequence of Corynebacterium casei LMG S-19264T (=DSM 44701T), isolated from a smear-ripened cheese.</title>
        <authorList>
            <consortium name="US DOE Joint Genome Institute (JGI-PGF)"/>
            <person name="Walter F."/>
            <person name="Albersmeier A."/>
            <person name="Kalinowski J."/>
            <person name="Ruckert C."/>
        </authorList>
    </citation>
    <scope>NUCLEOTIDE SEQUENCE</scope>
    <source>
        <strain evidence="3">CGMCC 1.15082</strain>
    </source>
</reference>
<comment type="similarity">
    <text evidence="1">Belongs to the UPF0065 (bug) family.</text>
</comment>
<organism evidence="3 4">
    <name type="scientific">Brucella endophytica</name>
    <dbReference type="NCBI Taxonomy" id="1963359"/>
    <lineage>
        <taxon>Bacteria</taxon>
        <taxon>Pseudomonadati</taxon>
        <taxon>Pseudomonadota</taxon>
        <taxon>Alphaproteobacteria</taxon>
        <taxon>Hyphomicrobiales</taxon>
        <taxon>Brucellaceae</taxon>
        <taxon>Brucella/Ochrobactrum group</taxon>
        <taxon>Brucella</taxon>
    </lineage>
</organism>
<proteinExistence type="inferred from homology"/>
<evidence type="ECO:0000256" key="2">
    <source>
        <dbReference type="SAM" id="SignalP"/>
    </source>
</evidence>